<dbReference type="EMBL" id="CM007361">
    <property type="protein sequence ID" value="OIW18774.1"/>
    <property type="molecule type" value="Genomic_DNA"/>
</dbReference>
<evidence type="ECO:0000313" key="2">
    <source>
        <dbReference type="EMBL" id="OIW18774.1"/>
    </source>
</evidence>
<accession>A0A4P1RVT5</accession>
<organism evidence="2 3">
    <name type="scientific">Lupinus angustifolius</name>
    <name type="common">Narrow-leaved blue lupine</name>
    <dbReference type="NCBI Taxonomy" id="3871"/>
    <lineage>
        <taxon>Eukaryota</taxon>
        <taxon>Viridiplantae</taxon>
        <taxon>Streptophyta</taxon>
        <taxon>Embryophyta</taxon>
        <taxon>Tracheophyta</taxon>
        <taxon>Spermatophyta</taxon>
        <taxon>Magnoliopsida</taxon>
        <taxon>eudicotyledons</taxon>
        <taxon>Gunneridae</taxon>
        <taxon>Pentapetalae</taxon>
        <taxon>rosids</taxon>
        <taxon>fabids</taxon>
        <taxon>Fabales</taxon>
        <taxon>Fabaceae</taxon>
        <taxon>Papilionoideae</taxon>
        <taxon>50 kb inversion clade</taxon>
        <taxon>genistoids sensu lato</taxon>
        <taxon>core genistoids</taxon>
        <taxon>Genisteae</taxon>
        <taxon>Lupinus</taxon>
    </lineage>
</organism>
<evidence type="ECO:0000313" key="3">
    <source>
        <dbReference type="Proteomes" id="UP000188354"/>
    </source>
</evidence>
<dbReference type="Proteomes" id="UP000188354">
    <property type="component" value="Chromosome LG01"/>
</dbReference>
<proteinExistence type="predicted"/>
<protein>
    <submittedName>
        <fullName evidence="2">Uncharacterized protein</fullName>
    </submittedName>
</protein>
<reference evidence="2 3" key="1">
    <citation type="journal article" date="2017" name="Plant Biotechnol. J.">
        <title>A comprehensive draft genome sequence for lupin (Lupinus angustifolius), an emerging health food: insights into plant-microbe interactions and legume evolution.</title>
        <authorList>
            <person name="Hane J.K."/>
            <person name="Ming Y."/>
            <person name="Kamphuis L.G."/>
            <person name="Nelson M.N."/>
            <person name="Garg G."/>
            <person name="Atkins C.A."/>
            <person name="Bayer P.E."/>
            <person name="Bravo A."/>
            <person name="Bringans S."/>
            <person name="Cannon S."/>
            <person name="Edwards D."/>
            <person name="Foley R."/>
            <person name="Gao L.L."/>
            <person name="Harrison M.J."/>
            <person name="Huang W."/>
            <person name="Hurgobin B."/>
            <person name="Li S."/>
            <person name="Liu C.W."/>
            <person name="McGrath A."/>
            <person name="Morahan G."/>
            <person name="Murray J."/>
            <person name="Weller J."/>
            <person name="Jian J."/>
            <person name="Singh K.B."/>
        </authorList>
    </citation>
    <scope>NUCLEOTIDE SEQUENCE [LARGE SCALE GENOMIC DNA]</scope>
    <source>
        <strain evidence="3">cv. Tanjil</strain>
        <tissue evidence="2">Whole plant</tissue>
    </source>
</reference>
<name>A0A4P1RVT5_LUPAN</name>
<sequence length="135" mass="14761">MATSNGSVTYSWLSKVEKENNTHFSYDFMNQCDESNWSEPEVLASKSSNQGIMYQPPSEAHDFFDDGYESNDDDDDNNNHSIVPSNMPPEVARSNLKKSTSFALLRSAKGLAILTVAKAGALLSYKLGTGLGWGA</sequence>
<dbReference type="Gramene" id="OIW18774">
    <property type="protein sequence ID" value="OIW18774"/>
    <property type="gene ID" value="TanjilG_13526"/>
</dbReference>
<feature type="compositionally biased region" description="Acidic residues" evidence="1">
    <location>
        <begin position="65"/>
        <end position="76"/>
    </location>
</feature>
<keyword evidence="3" id="KW-1185">Reference proteome</keyword>
<dbReference type="AlphaFoldDB" id="A0A4P1RVT5"/>
<feature type="region of interest" description="Disordered" evidence="1">
    <location>
        <begin position="50"/>
        <end position="94"/>
    </location>
</feature>
<dbReference type="STRING" id="3871.A0A4P1RVT5"/>
<gene>
    <name evidence="2" type="ORF">TanjilG_13526</name>
</gene>
<evidence type="ECO:0000256" key="1">
    <source>
        <dbReference type="SAM" id="MobiDB-lite"/>
    </source>
</evidence>